<reference evidence="1 2" key="1">
    <citation type="submission" date="2016-09" db="EMBL/GenBank/DDBJ databases">
        <title>Draft Genome Sequence of four Alteromonas macleodii strains isolated from copper coupons and grown long-term at elevated copper levels.</title>
        <authorList>
            <person name="Cusick K."/>
            <person name="Dale J."/>
            <person name="Little B."/>
            <person name="Biffinger J."/>
        </authorList>
    </citation>
    <scope>NUCLEOTIDE SEQUENCE [LARGE SCALE GENOMIC DNA]</scope>
    <source>
        <strain evidence="1 2">KCP01</strain>
    </source>
</reference>
<protein>
    <submittedName>
        <fullName evidence="1">Uncharacterized protein</fullName>
    </submittedName>
</protein>
<accession>A0AB36FXU3</accession>
<proteinExistence type="predicted"/>
<organism evidence="1 2">
    <name type="scientific">Alteromonas macleodii</name>
    <name type="common">Pseudoalteromonas macleodii</name>
    <dbReference type="NCBI Taxonomy" id="28108"/>
    <lineage>
        <taxon>Bacteria</taxon>
        <taxon>Pseudomonadati</taxon>
        <taxon>Pseudomonadota</taxon>
        <taxon>Gammaproteobacteria</taxon>
        <taxon>Alteromonadales</taxon>
        <taxon>Alteromonadaceae</taxon>
        <taxon>Alteromonas/Salinimonas group</taxon>
        <taxon>Alteromonas</taxon>
    </lineage>
</organism>
<evidence type="ECO:0000313" key="1">
    <source>
        <dbReference type="EMBL" id="OES31424.1"/>
    </source>
</evidence>
<comment type="caution">
    <text evidence="1">The sequence shown here is derived from an EMBL/GenBank/DDBJ whole genome shotgun (WGS) entry which is preliminary data.</text>
</comment>
<evidence type="ECO:0000313" key="2">
    <source>
        <dbReference type="Proteomes" id="UP000095392"/>
    </source>
</evidence>
<keyword evidence="2" id="KW-1185">Reference proteome</keyword>
<gene>
    <name evidence="1" type="ORF">BFV95_2446</name>
</gene>
<dbReference type="Proteomes" id="UP000095392">
    <property type="component" value="Unassembled WGS sequence"/>
</dbReference>
<name>A0AB36FXU3_ALTMA</name>
<sequence length="43" mass="4891">MDQNAIISKIKSQSVAKLRISAIAIVFRYRQALVSRIMLKICL</sequence>
<dbReference type="EMBL" id="MIPY01000014">
    <property type="protein sequence ID" value="OES31424.1"/>
    <property type="molecule type" value="Genomic_DNA"/>
</dbReference>
<dbReference type="AlphaFoldDB" id="A0AB36FXU3"/>